<gene>
    <name evidence="1" type="ORF">BpHYR1_023533</name>
</gene>
<organism evidence="1 2">
    <name type="scientific">Brachionus plicatilis</name>
    <name type="common">Marine rotifer</name>
    <name type="synonym">Brachionus muelleri</name>
    <dbReference type="NCBI Taxonomy" id="10195"/>
    <lineage>
        <taxon>Eukaryota</taxon>
        <taxon>Metazoa</taxon>
        <taxon>Spiralia</taxon>
        <taxon>Gnathifera</taxon>
        <taxon>Rotifera</taxon>
        <taxon>Eurotatoria</taxon>
        <taxon>Monogononta</taxon>
        <taxon>Pseudotrocha</taxon>
        <taxon>Ploima</taxon>
        <taxon>Brachionidae</taxon>
        <taxon>Brachionus</taxon>
    </lineage>
</organism>
<dbReference type="Proteomes" id="UP000276133">
    <property type="component" value="Unassembled WGS sequence"/>
</dbReference>
<dbReference type="OrthoDB" id="8066856at2759"/>
<comment type="caution">
    <text evidence="1">The sequence shown here is derived from an EMBL/GenBank/DDBJ whole genome shotgun (WGS) entry which is preliminary data.</text>
</comment>
<reference evidence="1 2" key="1">
    <citation type="journal article" date="2018" name="Sci. Rep.">
        <title>Genomic signatures of local adaptation to the degree of environmental predictability in rotifers.</title>
        <authorList>
            <person name="Franch-Gras L."/>
            <person name="Hahn C."/>
            <person name="Garcia-Roger E.M."/>
            <person name="Carmona M.J."/>
            <person name="Serra M."/>
            <person name="Gomez A."/>
        </authorList>
    </citation>
    <scope>NUCLEOTIDE SEQUENCE [LARGE SCALE GENOMIC DNA]</scope>
    <source>
        <strain evidence="1">HYR1</strain>
    </source>
</reference>
<evidence type="ECO:0000313" key="1">
    <source>
        <dbReference type="EMBL" id="RNA33478.1"/>
    </source>
</evidence>
<accession>A0A3M7SD67</accession>
<protein>
    <submittedName>
        <fullName evidence="1">Uncharacterized protein</fullName>
    </submittedName>
</protein>
<evidence type="ECO:0000313" key="2">
    <source>
        <dbReference type="Proteomes" id="UP000276133"/>
    </source>
</evidence>
<dbReference type="AlphaFoldDB" id="A0A3M7SD67"/>
<name>A0A3M7SD67_BRAPC</name>
<keyword evidence="2" id="KW-1185">Reference proteome</keyword>
<proteinExistence type="predicted"/>
<dbReference type="EMBL" id="REGN01001633">
    <property type="protein sequence ID" value="RNA33478.1"/>
    <property type="molecule type" value="Genomic_DNA"/>
</dbReference>
<feature type="non-terminal residue" evidence="1">
    <location>
        <position position="1"/>
    </location>
</feature>
<sequence length="69" mass="8199">RKKKVKSQKYKPILFNSFIARSNHPIIIFRCENDEEDHFIEIASFEKKLDFDVFAHVSIDSNLYVRGIL</sequence>